<evidence type="ECO:0000256" key="2">
    <source>
        <dbReference type="ARBA" id="ARBA00022448"/>
    </source>
</evidence>
<keyword evidence="10" id="KW-1185">Reference proteome</keyword>
<name>A0A5C6VZS9_9BACI</name>
<dbReference type="PROSITE" id="PS01037">
    <property type="entry name" value="SBP_BACTERIAL_1"/>
    <property type="match status" value="1"/>
</dbReference>
<sequence>MSSKKLFLGLFSIMFLVSVVLAGCSGGSDETKGTDTGGTEAEGEEVTLDIFQFKVEFKDQFEAVAEQYQEANPGVKINIQTVGGGEDYGAALRSKFASGDEPAIFNIGGPTDVIDWEDSLADLTDTQAAGVALEGTLDGVTKEDKAYGLPFNQEGYGLIYNTEIFEKAGIDPTTIKDMASLEEAVATLDGKKGDLGLDAVFAFPAKETWVTGQHLANAFIAPEFDGNVTKAYESDTIGFEYADAMKNFIDLQNKFSVQPVVSLDYSQQVEELFSTGKVAIIQQGNWVYGSIAGIDEELANNKVGILPIPVPGYKEDSIPVGVPMYWAVNKNKDEKVVEESKKFLDWLYTSDEGKEAVVSDFKFIPAYEGYDASKITDPLSKSIYEYAEAGKTIGWTFSGYPLNWAQNELGVNIQKYLSDAATWEEVINDSKAAWEEARAE</sequence>
<gene>
    <name evidence="9" type="ORF">FS935_11495</name>
</gene>
<dbReference type="PANTHER" id="PTHR43649">
    <property type="entry name" value="ARABINOSE-BINDING PROTEIN-RELATED"/>
    <property type="match status" value="1"/>
</dbReference>
<evidence type="ECO:0000256" key="8">
    <source>
        <dbReference type="SAM" id="SignalP"/>
    </source>
</evidence>
<dbReference type="SUPFAM" id="SSF53850">
    <property type="entry name" value="Periplasmic binding protein-like II"/>
    <property type="match status" value="1"/>
</dbReference>
<dbReference type="AlphaFoldDB" id="A0A5C6VZS9"/>
<keyword evidence="6" id="KW-0564">Palmitate</keyword>
<evidence type="ECO:0000313" key="10">
    <source>
        <dbReference type="Proteomes" id="UP000321363"/>
    </source>
</evidence>
<dbReference type="InterPro" id="IPR006061">
    <property type="entry name" value="SBP_1_CS"/>
</dbReference>
<keyword evidence="4 8" id="KW-0732">Signal</keyword>
<reference evidence="9 10" key="1">
    <citation type="journal article" date="2005" name="Int. J. Syst. Evol. Microbiol.">
        <title>Bacillus litoralis sp. nov., isolated from a tidal flat of the Yellow Sea in Korea.</title>
        <authorList>
            <person name="Yoon J.H."/>
            <person name="Oh T.K."/>
        </authorList>
    </citation>
    <scope>NUCLEOTIDE SEQUENCE [LARGE SCALE GENOMIC DNA]</scope>
    <source>
        <strain evidence="9 10">SW-211</strain>
    </source>
</reference>
<proteinExistence type="inferred from homology"/>
<dbReference type="GO" id="GO:0055085">
    <property type="term" value="P:transmembrane transport"/>
    <property type="evidence" value="ECO:0007669"/>
    <property type="project" value="InterPro"/>
</dbReference>
<dbReference type="Pfam" id="PF01547">
    <property type="entry name" value="SBP_bac_1"/>
    <property type="match status" value="1"/>
</dbReference>
<keyword evidence="2" id="KW-0813">Transport</keyword>
<evidence type="ECO:0000256" key="1">
    <source>
        <dbReference type="ARBA" id="ARBA00008520"/>
    </source>
</evidence>
<evidence type="ECO:0000256" key="5">
    <source>
        <dbReference type="ARBA" id="ARBA00023136"/>
    </source>
</evidence>
<evidence type="ECO:0000313" key="9">
    <source>
        <dbReference type="EMBL" id="TXC90537.1"/>
    </source>
</evidence>
<comment type="caution">
    <text evidence="9">The sequence shown here is derived from an EMBL/GenBank/DDBJ whole genome shotgun (WGS) entry which is preliminary data.</text>
</comment>
<keyword evidence="7" id="KW-0449">Lipoprotein</keyword>
<dbReference type="RefSeq" id="WP_146948680.1">
    <property type="nucleotide sequence ID" value="NZ_VOQF01000006.1"/>
</dbReference>
<keyword evidence="5" id="KW-0472">Membrane</keyword>
<dbReference type="EMBL" id="VOQF01000006">
    <property type="protein sequence ID" value="TXC90537.1"/>
    <property type="molecule type" value="Genomic_DNA"/>
</dbReference>
<dbReference type="Proteomes" id="UP000321363">
    <property type="component" value="Unassembled WGS sequence"/>
</dbReference>
<evidence type="ECO:0000256" key="3">
    <source>
        <dbReference type="ARBA" id="ARBA00022475"/>
    </source>
</evidence>
<feature type="signal peptide" evidence="8">
    <location>
        <begin position="1"/>
        <end position="22"/>
    </location>
</feature>
<protein>
    <submittedName>
        <fullName evidence="9">Carbohydrate ABC transporter substrate-binding protein</fullName>
    </submittedName>
</protein>
<dbReference type="PROSITE" id="PS51257">
    <property type="entry name" value="PROKAR_LIPOPROTEIN"/>
    <property type="match status" value="1"/>
</dbReference>
<evidence type="ECO:0000256" key="6">
    <source>
        <dbReference type="ARBA" id="ARBA00023139"/>
    </source>
</evidence>
<dbReference type="Gene3D" id="3.40.190.10">
    <property type="entry name" value="Periplasmic binding protein-like II"/>
    <property type="match status" value="2"/>
</dbReference>
<dbReference type="InterPro" id="IPR050490">
    <property type="entry name" value="Bact_solute-bd_prot1"/>
</dbReference>
<dbReference type="PANTHER" id="PTHR43649:SF33">
    <property type="entry name" value="POLYGALACTURONAN_RHAMNOGALACTURONAN-BINDING PROTEIN YTCQ"/>
    <property type="match status" value="1"/>
</dbReference>
<accession>A0A5C6VZS9</accession>
<feature type="chain" id="PRO_5039170652" evidence="8">
    <location>
        <begin position="23"/>
        <end position="440"/>
    </location>
</feature>
<evidence type="ECO:0000256" key="4">
    <source>
        <dbReference type="ARBA" id="ARBA00022729"/>
    </source>
</evidence>
<evidence type="ECO:0000256" key="7">
    <source>
        <dbReference type="ARBA" id="ARBA00023288"/>
    </source>
</evidence>
<dbReference type="OrthoDB" id="9763054at2"/>
<dbReference type="InterPro" id="IPR006059">
    <property type="entry name" value="SBP"/>
</dbReference>
<comment type="similarity">
    <text evidence="1">Belongs to the bacterial solute-binding protein 1 family.</text>
</comment>
<organism evidence="9 10">
    <name type="scientific">Metabacillus litoralis</name>
    <dbReference type="NCBI Taxonomy" id="152268"/>
    <lineage>
        <taxon>Bacteria</taxon>
        <taxon>Bacillati</taxon>
        <taxon>Bacillota</taxon>
        <taxon>Bacilli</taxon>
        <taxon>Bacillales</taxon>
        <taxon>Bacillaceae</taxon>
        <taxon>Metabacillus</taxon>
    </lineage>
</organism>
<keyword evidence="3" id="KW-1003">Cell membrane</keyword>